<dbReference type="InterPro" id="IPR050360">
    <property type="entry name" value="MFS_Sugar_Transporters"/>
</dbReference>
<feature type="transmembrane region" description="Helical" evidence="8">
    <location>
        <begin position="59"/>
        <end position="77"/>
    </location>
</feature>
<evidence type="ECO:0000256" key="6">
    <source>
        <dbReference type="ARBA" id="ARBA00023136"/>
    </source>
</evidence>
<dbReference type="OrthoDB" id="6133115at2759"/>
<feature type="transmembrane region" description="Helical" evidence="8">
    <location>
        <begin position="163"/>
        <end position="181"/>
    </location>
</feature>
<feature type="transmembrane region" description="Helical" evidence="8">
    <location>
        <begin position="411"/>
        <end position="432"/>
    </location>
</feature>
<evidence type="ECO:0000256" key="1">
    <source>
        <dbReference type="ARBA" id="ARBA00004141"/>
    </source>
</evidence>
<comment type="caution">
    <text evidence="10">The sequence shown here is derived from an EMBL/GenBank/DDBJ whole genome shotgun (WGS) entry which is preliminary data.</text>
</comment>
<feature type="transmembrane region" description="Helical" evidence="8">
    <location>
        <begin position="223"/>
        <end position="244"/>
    </location>
</feature>
<dbReference type="PROSITE" id="PS00216">
    <property type="entry name" value="SUGAR_TRANSPORT_1"/>
    <property type="match status" value="1"/>
</dbReference>
<dbReference type="GO" id="GO:0005351">
    <property type="term" value="F:carbohydrate:proton symporter activity"/>
    <property type="evidence" value="ECO:0007669"/>
    <property type="project" value="TreeGrafter"/>
</dbReference>
<accession>A0A1C1CKJ6</accession>
<dbReference type="VEuPathDB" id="FungiDB:CLCR_04775"/>
<evidence type="ECO:0000259" key="9">
    <source>
        <dbReference type="PROSITE" id="PS50850"/>
    </source>
</evidence>
<feature type="transmembrane region" description="Helical" evidence="8">
    <location>
        <begin position="453"/>
        <end position="473"/>
    </location>
</feature>
<dbReference type="InterPro" id="IPR020846">
    <property type="entry name" value="MFS_dom"/>
</dbReference>
<dbReference type="InterPro" id="IPR036259">
    <property type="entry name" value="MFS_trans_sf"/>
</dbReference>
<gene>
    <name evidence="10" type="primary">LAC12</name>
    <name evidence="10" type="ORF">CLCR_04775</name>
</gene>
<proteinExistence type="inferred from homology"/>
<evidence type="ECO:0000256" key="3">
    <source>
        <dbReference type="ARBA" id="ARBA00022448"/>
    </source>
</evidence>
<keyword evidence="5 8" id="KW-1133">Transmembrane helix</keyword>
<keyword evidence="3 7" id="KW-0813">Transport</keyword>
<dbReference type="SUPFAM" id="SSF103473">
    <property type="entry name" value="MFS general substrate transporter"/>
    <property type="match status" value="1"/>
</dbReference>
<dbReference type="FunFam" id="1.20.1250.20:FF:000134">
    <property type="entry name" value="MFS sugar transporter protein"/>
    <property type="match status" value="1"/>
</dbReference>
<dbReference type="PANTHER" id="PTHR48022">
    <property type="entry name" value="PLASTIDIC GLUCOSE TRANSPORTER 4"/>
    <property type="match status" value="1"/>
</dbReference>
<comment type="similarity">
    <text evidence="2 7">Belongs to the major facilitator superfamily. Sugar transporter (TC 2.A.1.1) family.</text>
</comment>
<keyword evidence="4 8" id="KW-0812">Transmembrane</keyword>
<feature type="transmembrane region" description="Helical" evidence="8">
    <location>
        <begin position="382"/>
        <end position="405"/>
    </location>
</feature>
<comment type="subcellular location">
    <subcellularLocation>
        <location evidence="1">Membrane</location>
        <topology evidence="1">Multi-pass membrane protein</topology>
    </subcellularLocation>
</comment>
<evidence type="ECO:0000256" key="7">
    <source>
        <dbReference type="RuleBase" id="RU003346"/>
    </source>
</evidence>
<dbReference type="Gene3D" id="1.20.1250.20">
    <property type="entry name" value="MFS general substrate transporter like domains"/>
    <property type="match status" value="1"/>
</dbReference>
<feature type="transmembrane region" description="Helical" evidence="8">
    <location>
        <begin position="97"/>
        <end position="121"/>
    </location>
</feature>
<reference evidence="11" key="1">
    <citation type="submission" date="2015-07" db="EMBL/GenBank/DDBJ databases">
        <authorList>
            <person name="Teixeira M.M."/>
            <person name="Souza R.C."/>
            <person name="Almeida L.G."/>
            <person name="Vicente V.A."/>
            <person name="de Hoog S."/>
            <person name="Bocca A.L."/>
            <person name="de Almeida S.R."/>
            <person name="Vasconcelos A.T."/>
            <person name="Felipe M.S."/>
        </authorList>
    </citation>
    <scope>NUCLEOTIDE SEQUENCE [LARGE SCALE GENOMIC DNA]</scope>
    <source>
        <strain evidence="11">KSF</strain>
    </source>
</reference>
<feature type="domain" description="Major facilitator superfamily (MFS) profile" evidence="9">
    <location>
        <begin position="64"/>
        <end position="504"/>
    </location>
</feature>
<evidence type="ECO:0000313" key="10">
    <source>
        <dbReference type="EMBL" id="OCT49017.1"/>
    </source>
</evidence>
<dbReference type="PROSITE" id="PS50850">
    <property type="entry name" value="MFS"/>
    <property type="match status" value="1"/>
</dbReference>
<keyword evidence="6 8" id="KW-0472">Membrane</keyword>
<dbReference type="AlphaFoldDB" id="A0A1C1CKJ6"/>
<dbReference type="Pfam" id="PF00083">
    <property type="entry name" value="Sugar_tr"/>
    <property type="match status" value="1"/>
</dbReference>
<dbReference type="InterPro" id="IPR003663">
    <property type="entry name" value="Sugar/inositol_transpt"/>
</dbReference>
<feature type="transmembrane region" description="Helical" evidence="8">
    <location>
        <begin position="479"/>
        <end position="498"/>
    </location>
</feature>
<dbReference type="NCBIfam" id="TIGR00879">
    <property type="entry name" value="SP"/>
    <property type="match status" value="1"/>
</dbReference>
<dbReference type="Proteomes" id="UP000094526">
    <property type="component" value="Unassembled WGS sequence"/>
</dbReference>
<name>A0A1C1CKJ6_9EURO</name>
<dbReference type="GO" id="GO:0016020">
    <property type="term" value="C:membrane"/>
    <property type="evidence" value="ECO:0007669"/>
    <property type="project" value="UniProtKB-SubCell"/>
</dbReference>
<dbReference type="VEuPathDB" id="FungiDB:G647_02894"/>
<sequence>MSALAAEKAAQFSQVSHAGHIDDVSVSQEVEMLRTLRGVAAVEVAARLEPPVRTSKRMLQLYFICGFMFLGSTMNGYDGALMGSLLALPSFQDQFGATILGIKTGIISSMLQIGSVSALPSVGPCADLFGRRVGIAVGCGFVVMGTIFQGTSHHVNQYMAGRFFIGFGSTIANAICPSYVVEFAHPTMRGVITGLYNTCYYLGAILAAAVLRGCVHYASDKAWLIPTWLQMGFPAILLLGCLFFPESPRWQYSHGKFDACKASLTKYHGNDDPDSLWVKLQMREFEEELELDGADKRWWDYRSLFNSRASLYRVLLCAVAISAFSQWTGQAGVSYFLPGMLSTSGITDTTTILDINLGTTLSSGIAAVSGASLMDRFGRRKVLIPCCATLTGIWAIMAACTGVYYQDNNAAAAKASVAFIFLIGMVFSFAYTPLQALYPVETLSYEQRAKGMALQNIAGNAAGLVNMFAIPVALQQITWKTYFVFMATCGLEAVYYWFLMVETKGHTLEEMNAIFRARNPVQVSLVRKDEVEQATTKVKEVVELKEVA</sequence>
<protein>
    <submittedName>
        <fullName evidence="10">Lactose permease</fullName>
    </submittedName>
</protein>
<keyword evidence="11" id="KW-1185">Reference proteome</keyword>
<dbReference type="eggNOG" id="KOG0254">
    <property type="taxonomic scope" value="Eukaryota"/>
</dbReference>
<dbReference type="EMBL" id="LGRB01000011">
    <property type="protein sequence ID" value="OCT49017.1"/>
    <property type="molecule type" value="Genomic_DNA"/>
</dbReference>
<evidence type="ECO:0000256" key="5">
    <source>
        <dbReference type="ARBA" id="ARBA00022989"/>
    </source>
</evidence>
<feature type="transmembrane region" description="Helical" evidence="8">
    <location>
        <begin position="133"/>
        <end position="151"/>
    </location>
</feature>
<feature type="transmembrane region" description="Helical" evidence="8">
    <location>
        <begin position="193"/>
        <end position="211"/>
    </location>
</feature>
<dbReference type="PANTHER" id="PTHR48022:SF13">
    <property type="entry name" value="MAJOR FACILITATOR SUPERFAMILY (MFS) PROFILE DOMAIN-CONTAINING PROTEIN"/>
    <property type="match status" value="1"/>
</dbReference>
<evidence type="ECO:0000256" key="8">
    <source>
        <dbReference type="SAM" id="Phobius"/>
    </source>
</evidence>
<dbReference type="InterPro" id="IPR005828">
    <property type="entry name" value="MFS_sugar_transport-like"/>
</dbReference>
<evidence type="ECO:0000313" key="11">
    <source>
        <dbReference type="Proteomes" id="UP000094526"/>
    </source>
</evidence>
<evidence type="ECO:0000256" key="2">
    <source>
        <dbReference type="ARBA" id="ARBA00010992"/>
    </source>
</evidence>
<dbReference type="InterPro" id="IPR005829">
    <property type="entry name" value="Sugar_transporter_CS"/>
</dbReference>
<organism evidence="10 11">
    <name type="scientific">Cladophialophora carrionii</name>
    <dbReference type="NCBI Taxonomy" id="86049"/>
    <lineage>
        <taxon>Eukaryota</taxon>
        <taxon>Fungi</taxon>
        <taxon>Dikarya</taxon>
        <taxon>Ascomycota</taxon>
        <taxon>Pezizomycotina</taxon>
        <taxon>Eurotiomycetes</taxon>
        <taxon>Chaetothyriomycetidae</taxon>
        <taxon>Chaetothyriales</taxon>
        <taxon>Herpotrichiellaceae</taxon>
        <taxon>Cladophialophora</taxon>
    </lineage>
</organism>
<feature type="transmembrane region" description="Helical" evidence="8">
    <location>
        <begin position="311"/>
        <end position="329"/>
    </location>
</feature>
<feature type="transmembrane region" description="Helical" evidence="8">
    <location>
        <begin position="349"/>
        <end position="370"/>
    </location>
</feature>
<evidence type="ECO:0000256" key="4">
    <source>
        <dbReference type="ARBA" id="ARBA00022692"/>
    </source>
</evidence>